<evidence type="ECO:0000313" key="5">
    <source>
        <dbReference type="Proteomes" id="UP000634004"/>
    </source>
</evidence>
<keyword evidence="3" id="KW-0456">Lyase</keyword>
<accession>A0A8J3G2F1</accession>
<dbReference type="Proteomes" id="UP000634004">
    <property type="component" value="Unassembled WGS sequence"/>
</dbReference>
<organism evidence="4 5">
    <name type="scientific">Algimonas arctica</name>
    <dbReference type="NCBI Taxonomy" id="1479486"/>
    <lineage>
        <taxon>Bacteria</taxon>
        <taxon>Pseudomonadati</taxon>
        <taxon>Pseudomonadota</taxon>
        <taxon>Alphaproteobacteria</taxon>
        <taxon>Maricaulales</taxon>
        <taxon>Robiginitomaculaceae</taxon>
        <taxon>Algimonas</taxon>
    </lineage>
</organism>
<dbReference type="InterPro" id="IPR001753">
    <property type="entry name" value="Enoyl-CoA_hydra/iso"/>
</dbReference>
<gene>
    <name evidence="4" type="ORF">GCM10009069_17480</name>
</gene>
<dbReference type="CDD" id="cd06558">
    <property type="entry name" value="crotonase-like"/>
    <property type="match status" value="1"/>
</dbReference>
<dbReference type="SUPFAM" id="SSF52096">
    <property type="entry name" value="ClpP/crotonase"/>
    <property type="match status" value="1"/>
</dbReference>
<dbReference type="GO" id="GO:0016829">
    <property type="term" value="F:lyase activity"/>
    <property type="evidence" value="ECO:0007669"/>
    <property type="project" value="UniProtKB-KW"/>
</dbReference>
<keyword evidence="5" id="KW-1185">Reference proteome</keyword>
<reference evidence="4" key="1">
    <citation type="journal article" date="2014" name="Int. J. Syst. Evol. Microbiol.">
        <title>Complete genome sequence of Corynebacterium casei LMG S-19264T (=DSM 44701T), isolated from a smear-ripened cheese.</title>
        <authorList>
            <consortium name="US DOE Joint Genome Institute (JGI-PGF)"/>
            <person name="Walter F."/>
            <person name="Albersmeier A."/>
            <person name="Kalinowski J."/>
            <person name="Ruckert C."/>
        </authorList>
    </citation>
    <scope>NUCLEOTIDE SEQUENCE</scope>
    <source>
        <strain evidence="4">KCTC 32513</strain>
    </source>
</reference>
<evidence type="ECO:0000256" key="1">
    <source>
        <dbReference type="ARBA" id="ARBA00005254"/>
    </source>
</evidence>
<reference evidence="4" key="2">
    <citation type="submission" date="2020-09" db="EMBL/GenBank/DDBJ databases">
        <authorList>
            <person name="Sun Q."/>
            <person name="Kim S."/>
        </authorList>
    </citation>
    <scope>NUCLEOTIDE SEQUENCE</scope>
    <source>
        <strain evidence="4">KCTC 32513</strain>
    </source>
</reference>
<dbReference type="GO" id="GO:0006635">
    <property type="term" value="P:fatty acid beta-oxidation"/>
    <property type="evidence" value="ECO:0007669"/>
    <property type="project" value="TreeGrafter"/>
</dbReference>
<evidence type="ECO:0000256" key="2">
    <source>
        <dbReference type="ARBA" id="ARBA00023098"/>
    </source>
</evidence>
<dbReference type="RefSeq" id="WP_189497512.1">
    <property type="nucleotide sequence ID" value="NZ_BMZH01000006.1"/>
</dbReference>
<dbReference type="InterPro" id="IPR014748">
    <property type="entry name" value="Enoyl-CoA_hydra_C"/>
</dbReference>
<evidence type="ECO:0000256" key="3">
    <source>
        <dbReference type="ARBA" id="ARBA00023239"/>
    </source>
</evidence>
<protein>
    <submittedName>
        <fullName evidence="4">Enoyl-CoA hydratase</fullName>
    </submittedName>
</protein>
<dbReference type="PANTHER" id="PTHR11941">
    <property type="entry name" value="ENOYL-COA HYDRATASE-RELATED"/>
    <property type="match status" value="1"/>
</dbReference>
<proteinExistence type="inferred from homology"/>
<dbReference type="Pfam" id="PF00378">
    <property type="entry name" value="ECH_1"/>
    <property type="match status" value="1"/>
</dbReference>
<dbReference type="Gene3D" id="1.10.12.10">
    <property type="entry name" value="Lyase 2-enoyl-coa Hydratase, Chain A, domain 2"/>
    <property type="match status" value="1"/>
</dbReference>
<dbReference type="EMBL" id="BMZH01000006">
    <property type="protein sequence ID" value="GHA94987.1"/>
    <property type="molecule type" value="Genomic_DNA"/>
</dbReference>
<dbReference type="PANTHER" id="PTHR11941:SF169">
    <property type="entry name" value="(7AS)-7A-METHYL-1,5-DIOXO-2,3,5,6,7,7A-HEXAHYDRO-1H-INDENE-CARBOXYL-COA HYDROLASE"/>
    <property type="match status" value="1"/>
</dbReference>
<dbReference type="FunFam" id="3.90.226.10:FF:000009">
    <property type="entry name" value="Carnitinyl-CoA dehydratase"/>
    <property type="match status" value="1"/>
</dbReference>
<dbReference type="Gene3D" id="3.90.226.10">
    <property type="entry name" value="2-enoyl-CoA Hydratase, Chain A, domain 1"/>
    <property type="match status" value="1"/>
</dbReference>
<evidence type="ECO:0000313" key="4">
    <source>
        <dbReference type="EMBL" id="GHA94987.1"/>
    </source>
</evidence>
<sequence length="269" mass="28824">MTETQIEKRPNGVGTLIQYEREGNIAIVTLNRPEKRNAVSPELAEALDWVVKDVEADDDIWVAILTSSNDKTFCAGADLKAISEGKGHLLSTKDGGFAGYVSSPRKKPWIAAVKGSALAGGMELALASDMVVADDAARFGLPEVKRSLVAAAGGVHRLARRIPQAIAMEMVATGDPIDAKTALQHGLVNRLVPLDKVMDEAMSLAKQITANAPIAVRESLAVTRQAFDATDAELMNAGQHAFGRVAQTEDMREGPMAFLQKRAPVWKGR</sequence>
<keyword evidence="2" id="KW-0443">Lipid metabolism</keyword>
<dbReference type="AlphaFoldDB" id="A0A8J3G2F1"/>
<name>A0A8J3G2F1_9PROT</name>
<comment type="caution">
    <text evidence="4">The sequence shown here is derived from an EMBL/GenBank/DDBJ whole genome shotgun (WGS) entry which is preliminary data.</text>
</comment>
<comment type="similarity">
    <text evidence="1">Belongs to the enoyl-CoA hydratase/isomerase family.</text>
</comment>
<dbReference type="InterPro" id="IPR029045">
    <property type="entry name" value="ClpP/crotonase-like_dom_sf"/>
</dbReference>